<reference evidence="11" key="1">
    <citation type="submission" date="2021-02" db="EMBL/GenBank/DDBJ databases">
        <authorList>
            <person name="Nowell W R."/>
        </authorList>
    </citation>
    <scope>NUCLEOTIDE SEQUENCE</scope>
</reference>
<name>A0A814H5L7_ADIRI</name>
<feature type="domain" description="G-protein coupled receptors family 1 profile" evidence="10">
    <location>
        <begin position="1"/>
        <end position="344"/>
    </location>
</feature>
<feature type="transmembrane region" description="Helical" evidence="9">
    <location>
        <begin position="12"/>
        <end position="34"/>
    </location>
</feature>
<dbReference type="GO" id="GO:0004930">
    <property type="term" value="F:G protein-coupled receptor activity"/>
    <property type="evidence" value="ECO:0007669"/>
    <property type="project" value="UniProtKB-KW"/>
</dbReference>
<comment type="subcellular location">
    <subcellularLocation>
        <location evidence="1">Membrane</location>
        <topology evidence="1">Multi-pass membrane protein</topology>
    </subcellularLocation>
</comment>
<feature type="transmembrane region" description="Helical" evidence="9">
    <location>
        <begin position="282"/>
        <end position="304"/>
    </location>
</feature>
<keyword evidence="4" id="KW-0297">G-protein coupled receptor</keyword>
<keyword evidence="2 9" id="KW-0812">Transmembrane</keyword>
<evidence type="ECO:0000313" key="12">
    <source>
        <dbReference type="Proteomes" id="UP000663828"/>
    </source>
</evidence>
<dbReference type="CDD" id="cd00637">
    <property type="entry name" value="7tm_classA_rhodopsin-like"/>
    <property type="match status" value="1"/>
</dbReference>
<dbReference type="GO" id="GO:0005886">
    <property type="term" value="C:plasma membrane"/>
    <property type="evidence" value="ECO:0007669"/>
    <property type="project" value="TreeGrafter"/>
</dbReference>
<evidence type="ECO:0000256" key="2">
    <source>
        <dbReference type="ARBA" id="ARBA00022692"/>
    </source>
</evidence>
<proteinExistence type="predicted"/>
<keyword evidence="6" id="KW-0675">Receptor</keyword>
<feature type="compositionally biased region" description="Polar residues" evidence="8">
    <location>
        <begin position="254"/>
        <end position="271"/>
    </location>
</feature>
<evidence type="ECO:0000256" key="9">
    <source>
        <dbReference type="SAM" id="Phobius"/>
    </source>
</evidence>
<evidence type="ECO:0000256" key="1">
    <source>
        <dbReference type="ARBA" id="ARBA00004141"/>
    </source>
</evidence>
<dbReference type="Proteomes" id="UP000663828">
    <property type="component" value="Unassembled WGS sequence"/>
</dbReference>
<comment type="caution">
    <text evidence="11">The sequence shown here is derived from an EMBL/GenBank/DDBJ whole genome shotgun (WGS) entry which is preliminary data.</text>
</comment>
<sequence>MQRSLRCHSTFAYLAFLSLANGLLSLVHFSKWMLQYYFKLFLENFLLTCRFHRFFLDFLTQFSIFTLICVNIDRARTVTKSRPNQKYPKSKFRLVLFKELLVASLLCIFHFHWIVKYGSEVSDGKTIFAICGFHENQANTIYYYLLTTIYPPFELVVFFCLPLLINTSCTILIVRSLSIRMRTAKKFHPSRKEKSRQILSYFLPKTTSKTSIHSCLCFQMQCRRHTRLRLKIGRRNRSLDKYNKENQTNDRQKSLSSMHGSQSGKTSNVLNRKQRTRRSRDIHLSAMLIGLNILYLILNLPFNIHQTFAKYIYSSASDSCVLRFTSLLLDTLQQAFFSTNFFLYVLANRRFREEFYNAFTKILSHCKQNSTPKLPLQSQQKAHLRASSCNPSTIIPGSQTSDNQTMPTLPNNFRDSLLSQIDITDNTLTH</sequence>
<evidence type="ECO:0000256" key="4">
    <source>
        <dbReference type="ARBA" id="ARBA00023040"/>
    </source>
</evidence>
<evidence type="ECO:0000256" key="8">
    <source>
        <dbReference type="SAM" id="MobiDB-lite"/>
    </source>
</evidence>
<dbReference type="Gene3D" id="1.20.1070.10">
    <property type="entry name" value="Rhodopsin 7-helix transmembrane proteins"/>
    <property type="match status" value="1"/>
</dbReference>
<feature type="compositionally biased region" description="Basic and acidic residues" evidence="8">
    <location>
        <begin position="239"/>
        <end position="253"/>
    </location>
</feature>
<dbReference type="Pfam" id="PF00001">
    <property type="entry name" value="7tm_1"/>
    <property type="match status" value="1"/>
</dbReference>
<dbReference type="SUPFAM" id="SSF81321">
    <property type="entry name" value="Family A G protein-coupled receptor-like"/>
    <property type="match status" value="1"/>
</dbReference>
<keyword evidence="7" id="KW-0807">Transducer</keyword>
<evidence type="ECO:0000259" key="10">
    <source>
        <dbReference type="PROSITE" id="PS50262"/>
    </source>
</evidence>
<keyword evidence="5 9" id="KW-0472">Membrane</keyword>
<feature type="transmembrane region" description="Helical" evidence="9">
    <location>
        <begin position="54"/>
        <end position="73"/>
    </location>
</feature>
<dbReference type="InterPro" id="IPR000276">
    <property type="entry name" value="GPCR_Rhodpsn"/>
</dbReference>
<feature type="transmembrane region" description="Helical" evidence="9">
    <location>
        <begin position="324"/>
        <end position="347"/>
    </location>
</feature>
<dbReference type="PANTHER" id="PTHR24243:SF233">
    <property type="entry name" value="THYROTROPIN-RELEASING HORMONE RECEPTOR"/>
    <property type="match status" value="1"/>
</dbReference>
<organism evidence="11 12">
    <name type="scientific">Adineta ricciae</name>
    <name type="common">Rotifer</name>
    <dbReference type="NCBI Taxonomy" id="249248"/>
    <lineage>
        <taxon>Eukaryota</taxon>
        <taxon>Metazoa</taxon>
        <taxon>Spiralia</taxon>
        <taxon>Gnathifera</taxon>
        <taxon>Rotifera</taxon>
        <taxon>Eurotatoria</taxon>
        <taxon>Bdelloidea</taxon>
        <taxon>Adinetida</taxon>
        <taxon>Adinetidae</taxon>
        <taxon>Adineta</taxon>
    </lineage>
</organism>
<keyword evidence="12" id="KW-1185">Reference proteome</keyword>
<protein>
    <recommendedName>
        <fullName evidence="10">G-protein coupled receptors family 1 profile domain-containing protein</fullName>
    </recommendedName>
</protein>
<dbReference type="AlphaFoldDB" id="A0A814H5L7"/>
<evidence type="ECO:0000256" key="3">
    <source>
        <dbReference type="ARBA" id="ARBA00022989"/>
    </source>
</evidence>
<gene>
    <name evidence="11" type="ORF">XAT740_LOCUS13474</name>
</gene>
<evidence type="ECO:0000313" key="11">
    <source>
        <dbReference type="EMBL" id="CAF1006171.1"/>
    </source>
</evidence>
<dbReference type="InterPro" id="IPR017452">
    <property type="entry name" value="GPCR_Rhodpsn_7TM"/>
</dbReference>
<evidence type="ECO:0000256" key="7">
    <source>
        <dbReference type="ARBA" id="ARBA00023224"/>
    </source>
</evidence>
<feature type="transmembrane region" description="Helical" evidence="9">
    <location>
        <begin position="155"/>
        <end position="177"/>
    </location>
</feature>
<evidence type="ECO:0000256" key="6">
    <source>
        <dbReference type="ARBA" id="ARBA00023170"/>
    </source>
</evidence>
<accession>A0A814H5L7</accession>
<feature type="transmembrane region" description="Helical" evidence="9">
    <location>
        <begin position="94"/>
        <end position="115"/>
    </location>
</feature>
<dbReference type="PROSITE" id="PS50262">
    <property type="entry name" value="G_PROTEIN_RECEP_F1_2"/>
    <property type="match status" value="1"/>
</dbReference>
<dbReference type="PANTHER" id="PTHR24243">
    <property type="entry name" value="G-PROTEIN COUPLED RECEPTOR"/>
    <property type="match status" value="1"/>
</dbReference>
<evidence type="ECO:0000256" key="5">
    <source>
        <dbReference type="ARBA" id="ARBA00023136"/>
    </source>
</evidence>
<keyword evidence="3 9" id="KW-1133">Transmembrane helix</keyword>
<feature type="region of interest" description="Disordered" evidence="8">
    <location>
        <begin position="239"/>
        <end position="276"/>
    </location>
</feature>
<dbReference type="EMBL" id="CAJNOR010000782">
    <property type="protein sequence ID" value="CAF1006171.1"/>
    <property type="molecule type" value="Genomic_DNA"/>
</dbReference>